<proteinExistence type="predicted"/>
<reference evidence="1" key="1">
    <citation type="submission" date="2014-11" db="EMBL/GenBank/DDBJ databases">
        <authorList>
            <person name="Amaro Gonzalez C."/>
        </authorList>
    </citation>
    <scope>NUCLEOTIDE SEQUENCE</scope>
</reference>
<evidence type="ECO:0000313" key="1">
    <source>
        <dbReference type="EMBL" id="JAH85425.1"/>
    </source>
</evidence>
<sequence length="11" mass="1313">MSAISDHLYLY</sequence>
<accession>A0A0E9W772</accession>
<dbReference type="EMBL" id="GBXM01023152">
    <property type="protein sequence ID" value="JAH85425.1"/>
    <property type="molecule type" value="Transcribed_RNA"/>
</dbReference>
<reference evidence="1" key="2">
    <citation type="journal article" date="2015" name="Fish Shellfish Immunol.">
        <title>Early steps in the European eel (Anguilla anguilla)-Vibrio vulnificus interaction in the gills: Role of the RtxA13 toxin.</title>
        <authorList>
            <person name="Callol A."/>
            <person name="Pajuelo D."/>
            <person name="Ebbesson L."/>
            <person name="Teles M."/>
            <person name="MacKenzie S."/>
            <person name="Amaro C."/>
        </authorList>
    </citation>
    <scope>NUCLEOTIDE SEQUENCE</scope>
</reference>
<name>A0A0E9W772_ANGAN</name>
<organism evidence="1">
    <name type="scientific">Anguilla anguilla</name>
    <name type="common">European freshwater eel</name>
    <name type="synonym">Muraena anguilla</name>
    <dbReference type="NCBI Taxonomy" id="7936"/>
    <lineage>
        <taxon>Eukaryota</taxon>
        <taxon>Metazoa</taxon>
        <taxon>Chordata</taxon>
        <taxon>Craniata</taxon>
        <taxon>Vertebrata</taxon>
        <taxon>Euteleostomi</taxon>
        <taxon>Actinopterygii</taxon>
        <taxon>Neopterygii</taxon>
        <taxon>Teleostei</taxon>
        <taxon>Anguilliformes</taxon>
        <taxon>Anguillidae</taxon>
        <taxon>Anguilla</taxon>
    </lineage>
</organism>
<protein>
    <submittedName>
        <fullName evidence="1">Uncharacterized protein</fullName>
    </submittedName>
</protein>